<dbReference type="Proteomes" id="UP000591131">
    <property type="component" value="Unassembled WGS sequence"/>
</dbReference>
<sequence length="341" mass="37199">MQASSSPTGGGYPAPMAQPFFDHQSVMVTCPNCKTQGPTRVWHRINVGSLVAMVVIAVVFFPLFWLPLVCQSCQSAEHHCSTCNYKVGQKCFLLDDSQDHPAYVQPSTYTYGTTPSPPPPQVPSHTAKDSSHAFTIGHQHVLTETAKPVSSFVPTYMQPVIGGLPAPPVMTPLFFGDDPVVVVCPNCGKLLHDNCRSFALFDLFALIKRAREEWLLDSCTRCKDKASWSGSWAFMLLIAVVFCPLFWLPLVCHSCQSIEHCCMSCNYKMGEKPFFLADTPQPANGRPTVININGPPSNAPPYAPNAYPTAPPYAYVDSSSAFAHAPPVQPVCGLSVYRGPD</sequence>
<feature type="domain" description="LITAF" evidence="2">
    <location>
        <begin position="12"/>
        <end position="92"/>
    </location>
</feature>
<evidence type="ECO:0000256" key="1">
    <source>
        <dbReference type="SAM" id="Phobius"/>
    </source>
</evidence>
<feature type="transmembrane region" description="Helical" evidence="1">
    <location>
        <begin position="45"/>
        <end position="66"/>
    </location>
</feature>
<evidence type="ECO:0000313" key="4">
    <source>
        <dbReference type="Proteomes" id="UP000591131"/>
    </source>
</evidence>
<proteinExistence type="predicted"/>
<keyword evidence="1" id="KW-0812">Transmembrane</keyword>
<accession>A0A7J6M777</accession>
<evidence type="ECO:0000313" key="3">
    <source>
        <dbReference type="EMBL" id="KAF4667256.1"/>
    </source>
</evidence>
<comment type="caution">
    <text evidence="3">The sequence shown here is derived from an EMBL/GenBank/DDBJ whole genome shotgun (WGS) entry which is preliminary data.</text>
</comment>
<dbReference type="Pfam" id="PF10601">
    <property type="entry name" value="zf-LITAF-like"/>
    <property type="match status" value="2"/>
</dbReference>
<protein>
    <recommendedName>
        <fullName evidence="2">LITAF domain-containing protein</fullName>
    </recommendedName>
</protein>
<gene>
    <name evidence="3" type="ORF">FOL47_003658</name>
</gene>
<name>A0A7J6M777_PERCH</name>
<keyword evidence="4" id="KW-1185">Reference proteome</keyword>
<dbReference type="AlphaFoldDB" id="A0A7J6M777"/>
<evidence type="ECO:0000259" key="2">
    <source>
        <dbReference type="PROSITE" id="PS51837"/>
    </source>
</evidence>
<reference evidence="3 4" key="1">
    <citation type="submission" date="2020-04" db="EMBL/GenBank/DDBJ databases">
        <title>Perkinsus chesapeaki whole genome sequence.</title>
        <authorList>
            <person name="Bogema D.R."/>
        </authorList>
    </citation>
    <scope>NUCLEOTIDE SEQUENCE [LARGE SCALE GENOMIC DNA]</scope>
    <source>
        <strain evidence="3">ATCC PRA-425</strain>
    </source>
</reference>
<dbReference type="SMART" id="SM00714">
    <property type="entry name" value="LITAF"/>
    <property type="match status" value="2"/>
</dbReference>
<dbReference type="EMBL" id="JAAPAO010000215">
    <property type="protein sequence ID" value="KAF4667256.1"/>
    <property type="molecule type" value="Genomic_DNA"/>
</dbReference>
<dbReference type="PROSITE" id="PS51837">
    <property type="entry name" value="LITAF"/>
    <property type="match status" value="1"/>
</dbReference>
<organism evidence="3 4">
    <name type="scientific">Perkinsus chesapeaki</name>
    <name type="common">Clam parasite</name>
    <name type="synonym">Perkinsus andrewsi</name>
    <dbReference type="NCBI Taxonomy" id="330153"/>
    <lineage>
        <taxon>Eukaryota</taxon>
        <taxon>Sar</taxon>
        <taxon>Alveolata</taxon>
        <taxon>Perkinsozoa</taxon>
        <taxon>Perkinsea</taxon>
        <taxon>Perkinsida</taxon>
        <taxon>Perkinsidae</taxon>
        <taxon>Perkinsus</taxon>
    </lineage>
</organism>
<keyword evidence="1" id="KW-0472">Membrane</keyword>
<keyword evidence="1" id="KW-1133">Transmembrane helix</keyword>
<dbReference type="OrthoDB" id="435182at2759"/>
<dbReference type="InterPro" id="IPR006629">
    <property type="entry name" value="LITAF"/>
</dbReference>
<feature type="transmembrane region" description="Helical" evidence="1">
    <location>
        <begin position="231"/>
        <end position="250"/>
    </location>
</feature>